<accession>A0A7Y0HQQ3</accession>
<evidence type="ECO:0000313" key="1">
    <source>
        <dbReference type="EMBL" id="NMM64396.1"/>
    </source>
</evidence>
<name>A0A7Y0HQQ3_9CLOT</name>
<gene>
    <name evidence="1" type="ORF">HBE96_17385</name>
</gene>
<reference evidence="1 2" key="1">
    <citation type="submission" date="2020-06" db="EMBL/GenBank/DDBJ databases">
        <title>Complete Genome Sequence of Clostridium muelleri sp. nov. P21T, an Acid-Alcohol Producing Acetogen Isolated from Old Hay.</title>
        <authorList>
            <person name="Duncan K.E."/>
            <person name="Tanner R.S."/>
        </authorList>
    </citation>
    <scope>NUCLEOTIDE SEQUENCE [LARGE SCALE GENOMIC DNA]</scope>
    <source>
        <strain evidence="1 2">P21</strain>
    </source>
</reference>
<dbReference type="AlphaFoldDB" id="A0A7Y0HQQ3"/>
<evidence type="ECO:0000313" key="2">
    <source>
        <dbReference type="Proteomes" id="UP000537131"/>
    </source>
</evidence>
<dbReference type="EMBL" id="JABBNI010000036">
    <property type="protein sequence ID" value="NMM64396.1"/>
    <property type="molecule type" value="Genomic_DNA"/>
</dbReference>
<proteinExistence type="predicted"/>
<protein>
    <submittedName>
        <fullName evidence="1">Uncharacterized protein</fullName>
    </submittedName>
</protein>
<dbReference type="RefSeq" id="WP_169298977.1">
    <property type="nucleotide sequence ID" value="NZ_JABBNI010000036.1"/>
</dbReference>
<organism evidence="1 2">
    <name type="scientific">Clostridium muellerianum</name>
    <dbReference type="NCBI Taxonomy" id="2716538"/>
    <lineage>
        <taxon>Bacteria</taxon>
        <taxon>Bacillati</taxon>
        <taxon>Bacillota</taxon>
        <taxon>Clostridia</taxon>
        <taxon>Eubacteriales</taxon>
        <taxon>Clostridiaceae</taxon>
        <taxon>Clostridium</taxon>
    </lineage>
</organism>
<keyword evidence="2" id="KW-1185">Reference proteome</keyword>
<sequence>MFYNATVDIYNLPTDLKSIGLVDGDLQEYDKQIKIEEFVFCISKRFYCEYTNLITKKSFLKIDNEFYKCIKPKNYGGCMEIMLYKCQS</sequence>
<comment type="caution">
    <text evidence="1">The sequence shown here is derived from an EMBL/GenBank/DDBJ whole genome shotgun (WGS) entry which is preliminary data.</text>
</comment>
<dbReference type="Proteomes" id="UP000537131">
    <property type="component" value="Unassembled WGS sequence"/>
</dbReference>